<proteinExistence type="predicted"/>
<dbReference type="OrthoDB" id="3234349at2759"/>
<dbReference type="AlphaFoldDB" id="A0A6A4G9V6"/>
<keyword evidence="1" id="KW-1133">Transmembrane helix</keyword>
<name>A0A6A4G9V6_9AGAR</name>
<keyword evidence="1" id="KW-0472">Membrane</keyword>
<evidence type="ECO:0000313" key="3">
    <source>
        <dbReference type="Proteomes" id="UP000799118"/>
    </source>
</evidence>
<organism evidence="2 3">
    <name type="scientific">Gymnopus androsaceus JB14</name>
    <dbReference type="NCBI Taxonomy" id="1447944"/>
    <lineage>
        <taxon>Eukaryota</taxon>
        <taxon>Fungi</taxon>
        <taxon>Dikarya</taxon>
        <taxon>Basidiomycota</taxon>
        <taxon>Agaricomycotina</taxon>
        <taxon>Agaricomycetes</taxon>
        <taxon>Agaricomycetidae</taxon>
        <taxon>Agaricales</taxon>
        <taxon>Marasmiineae</taxon>
        <taxon>Omphalotaceae</taxon>
        <taxon>Gymnopus</taxon>
    </lineage>
</organism>
<protein>
    <submittedName>
        <fullName evidence="2">Uncharacterized protein</fullName>
    </submittedName>
</protein>
<accession>A0A6A4G9V6</accession>
<dbReference type="Proteomes" id="UP000799118">
    <property type="component" value="Unassembled WGS sequence"/>
</dbReference>
<reference evidence="2" key="1">
    <citation type="journal article" date="2019" name="Environ. Microbiol.">
        <title>Fungal ecological strategies reflected in gene transcription - a case study of two litter decomposers.</title>
        <authorList>
            <person name="Barbi F."/>
            <person name="Kohler A."/>
            <person name="Barry K."/>
            <person name="Baskaran P."/>
            <person name="Daum C."/>
            <person name="Fauchery L."/>
            <person name="Ihrmark K."/>
            <person name="Kuo A."/>
            <person name="LaButti K."/>
            <person name="Lipzen A."/>
            <person name="Morin E."/>
            <person name="Grigoriev I.V."/>
            <person name="Henrissat B."/>
            <person name="Lindahl B."/>
            <person name="Martin F."/>
        </authorList>
    </citation>
    <scope>NUCLEOTIDE SEQUENCE</scope>
    <source>
        <strain evidence="2">JB14</strain>
    </source>
</reference>
<evidence type="ECO:0000313" key="2">
    <source>
        <dbReference type="EMBL" id="KAE9382269.1"/>
    </source>
</evidence>
<feature type="transmembrane region" description="Helical" evidence="1">
    <location>
        <begin position="12"/>
        <end position="31"/>
    </location>
</feature>
<evidence type="ECO:0000256" key="1">
    <source>
        <dbReference type="SAM" id="Phobius"/>
    </source>
</evidence>
<sequence>MNHQMTRWTILFGQWLSMSGAIVEVGILLSVNDLSAAHKIAGFLGVSSAFICTVCQLRGKTGTFNTDHAQWIPRSRDELHHWSTAYRDAQTLN</sequence>
<keyword evidence="3" id="KW-1185">Reference proteome</keyword>
<gene>
    <name evidence="2" type="ORF">BT96DRAFT_1010997</name>
</gene>
<keyword evidence="1" id="KW-0812">Transmembrane</keyword>
<dbReference type="EMBL" id="ML771897">
    <property type="protein sequence ID" value="KAE9382269.1"/>
    <property type="molecule type" value="Genomic_DNA"/>
</dbReference>